<evidence type="ECO:0000256" key="1">
    <source>
        <dbReference type="ARBA" id="ARBA00022884"/>
    </source>
</evidence>
<feature type="compositionally biased region" description="Gly residues" evidence="3">
    <location>
        <begin position="334"/>
        <end position="345"/>
    </location>
</feature>
<protein>
    <recommendedName>
        <fullName evidence="4">RRM domain-containing protein</fullName>
    </recommendedName>
</protein>
<dbReference type="Proteomes" id="UP000215902">
    <property type="component" value="Unassembled WGS sequence"/>
</dbReference>
<keyword evidence="6" id="KW-1185">Reference proteome</keyword>
<accession>A0A267G709</accession>
<dbReference type="InterPro" id="IPR000504">
    <property type="entry name" value="RRM_dom"/>
</dbReference>
<feature type="compositionally biased region" description="Basic and acidic residues" evidence="3">
    <location>
        <begin position="135"/>
        <end position="149"/>
    </location>
</feature>
<evidence type="ECO:0000256" key="3">
    <source>
        <dbReference type="SAM" id="MobiDB-lite"/>
    </source>
</evidence>
<feature type="compositionally biased region" description="Basic and acidic residues" evidence="3">
    <location>
        <begin position="18"/>
        <end position="27"/>
    </location>
</feature>
<dbReference type="InterPro" id="IPR035979">
    <property type="entry name" value="RBD_domain_sf"/>
</dbReference>
<feature type="domain" description="RRM" evidence="4">
    <location>
        <begin position="350"/>
        <end position="425"/>
    </location>
</feature>
<feature type="non-terminal residue" evidence="5">
    <location>
        <position position="1"/>
    </location>
</feature>
<feature type="compositionally biased region" description="Low complexity" evidence="3">
    <location>
        <begin position="1"/>
        <end position="17"/>
    </location>
</feature>
<feature type="region of interest" description="Disordered" evidence="3">
    <location>
        <begin position="135"/>
        <end position="191"/>
    </location>
</feature>
<feature type="domain" description="RRM" evidence="4">
    <location>
        <begin position="59"/>
        <end position="136"/>
    </location>
</feature>
<evidence type="ECO:0000259" key="4">
    <source>
        <dbReference type="PROSITE" id="PS50102"/>
    </source>
</evidence>
<feature type="compositionally biased region" description="Gly residues" evidence="3">
    <location>
        <begin position="297"/>
        <end position="308"/>
    </location>
</feature>
<dbReference type="Gene3D" id="3.30.70.330">
    <property type="match status" value="3"/>
</dbReference>
<feature type="compositionally biased region" description="Gly residues" evidence="3">
    <location>
        <begin position="153"/>
        <end position="171"/>
    </location>
</feature>
<evidence type="ECO:0000313" key="5">
    <source>
        <dbReference type="EMBL" id="PAA81184.1"/>
    </source>
</evidence>
<dbReference type="PANTHER" id="PTHR23003">
    <property type="entry name" value="RNA RECOGNITION MOTIF RRM DOMAIN CONTAINING PROTEIN"/>
    <property type="match status" value="1"/>
</dbReference>
<dbReference type="EMBL" id="NIVC01000544">
    <property type="protein sequence ID" value="PAA81184.1"/>
    <property type="molecule type" value="Genomic_DNA"/>
</dbReference>
<evidence type="ECO:0000256" key="2">
    <source>
        <dbReference type="PROSITE-ProRule" id="PRU00176"/>
    </source>
</evidence>
<sequence length="425" mass="45324">RMSQSRSRSLSRSPRSPRLLERQELQRRGSFSRSRSRSPLGAGAAVLSAPTRSRRLQSKKVAMLNLPYSIEVLRLKSIVRERLGFTGYLTLLEEQGRFSGIGYMDFRTYEGAEEAIQRLNGMDIDGRRIKVREEVPSDRGRLERMERESAAGIGRGGGGGGGGRGRDGGSGYTRRSPERADRGSGGGSGGSAQALLNQLGIRGPISNSVFVSNLDSSVNWQKLKDVFRLAGRVVKADIIGDPRSSSGKVAGLVQFETPLEAAQAISMLNNQMLYNRPMRVRMDLPEGERPDGKHRGGSSGLPEGLGGVGAALDQATARELQGMLGGDGRHRRGGGGGVGGGGGGGGGSTDTVFVSNLPYSYDWSSLKKAFRGVGGVRFADVDIGPDKRSLGTGHVQFSSSSDARRAVSMMDGVKIEGRSIRVALR</sequence>
<dbReference type="InterPro" id="IPR050374">
    <property type="entry name" value="RRT5_SRSF_SR"/>
</dbReference>
<dbReference type="STRING" id="282301.A0A267G709"/>
<dbReference type="InterPro" id="IPR012677">
    <property type="entry name" value="Nucleotide-bd_a/b_plait_sf"/>
</dbReference>
<reference evidence="5 6" key="1">
    <citation type="submission" date="2017-06" db="EMBL/GenBank/DDBJ databases">
        <title>A platform for efficient transgenesis in Macrostomum lignano, a flatworm model organism for stem cell research.</title>
        <authorList>
            <person name="Berezikov E."/>
        </authorList>
    </citation>
    <scope>NUCLEOTIDE SEQUENCE [LARGE SCALE GENOMIC DNA]</scope>
    <source>
        <strain evidence="5">DV1</strain>
        <tissue evidence="5">Whole organism</tissue>
    </source>
</reference>
<proteinExistence type="predicted"/>
<feature type="region of interest" description="Disordered" evidence="3">
    <location>
        <begin position="1"/>
        <end position="46"/>
    </location>
</feature>
<dbReference type="CDD" id="cd00590">
    <property type="entry name" value="RRM_SF"/>
    <property type="match status" value="1"/>
</dbReference>
<dbReference type="GO" id="GO:0003729">
    <property type="term" value="F:mRNA binding"/>
    <property type="evidence" value="ECO:0007669"/>
    <property type="project" value="TreeGrafter"/>
</dbReference>
<dbReference type="GO" id="GO:0005634">
    <property type="term" value="C:nucleus"/>
    <property type="evidence" value="ECO:0007669"/>
    <property type="project" value="TreeGrafter"/>
</dbReference>
<dbReference type="AlphaFoldDB" id="A0A267G709"/>
<gene>
    <name evidence="5" type="ORF">BOX15_Mlig012211g1</name>
</gene>
<dbReference type="PROSITE" id="PS50102">
    <property type="entry name" value="RRM"/>
    <property type="match status" value="3"/>
</dbReference>
<feature type="region of interest" description="Disordered" evidence="3">
    <location>
        <begin position="324"/>
        <end position="345"/>
    </location>
</feature>
<dbReference type="GO" id="GO:0005737">
    <property type="term" value="C:cytoplasm"/>
    <property type="evidence" value="ECO:0007669"/>
    <property type="project" value="TreeGrafter"/>
</dbReference>
<dbReference type="OrthoDB" id="610462at2759"/>
<dbReference type="PANTHER" id="PTHR23003:SF3">
    <property type="entry name" value="FI21236P1-RELATED"/>
    <property type="match status" value="1"/>
</dbReference>
<feature type="compositionally biased region" description="Basic and acidic residues" evidence="3">
    <location>
        <begin position="283"/>
        <end position="294"/>
    </location>
</feature>
<dbReference type="SMART" id="SM00360">
    <property type="entry name" value="RRM"/>
    <property type="match status" value="3"/>
</dbReference>
<comment type="caution">
    <text evidence="5">The sequence shown here is derived from an EMBL/GenBank/DDBJ whole genome shotgun (WGS) entry which is preliminary data.</text>
</comment>
<name>A0A267G709_9PLAT</name>
<keyword evidence="1 2" id="KW-0694">RNA-binding</keyword>
<organism evidence="5 6">
    <name type="scientific">Macrostomum lignano</name>
    <dbReference type="NCBI Taxonomy" id="282301"/>
    <lineage>
        <taxon>Eukaryota</taxon>
        <taxon>Metazoa</taxon>
        <taxon>Spiralia</taxon>
        <taxon>Lophotrochozoa</taxon>
        <taxon>Platyhelminthes</taxon>
        <taxon>Rhabditophora</taxon>
        <taxon>Macrostomorpha</taxon>
        <taxon>Macrostomida</taxon>
        <taxon>Macrostomidae</taxon>
        <taxon>Macrostomum</taxon>
    </lineage>
</organism>
<evidence type="ECO:0000313" key="6">
    <source>
        <dbReference type="Proteomes" id="UP000215902"/>
    </source>
</evidence>
<feature type="region of interest" description="Disordered" evidence="3">
    <location>
        <begin position="283"/>
        <end position="308"/>
    </location>
</feature>
<dbReference type="Pfam" id="PF00076">
    <property type="entry name" value="RRM_1"/>
    <property type="match status" value="3"/>
</dbReference>
<dbReference type="SUPFAM" id="SSF54928">
    <property type="entry name" value="RNA-binding domain, RBD"/>
    <property type="match status" value="2"/>
</dbReference>
<feature type="domain" description="RRM" evidence="4">
    <location>
        <begin position="207"/>
        <end position="285"/>
    </location>
</feature>